<dbReference type="Pfam" id="PF02771">
    <property type="entry name" value="Acyl-CoA_dh_N"/>
    <property type="match status" value="1"/>
</dbReference>
<dbReference type="InterPro" id="IPR009075">
    <property type="entry name" value="AcylCo_DH/oxidase_C"/>
</dbReference>
<dbReference type="InterPro" id="IPR009100">
    <property type="entry name" value="AcylCoA_DH/oxidase_NM_dom_sf"/>
</dbReference>
<dbReference type="PANTHER" id="PTHR43292">
    <property type="entry name" value="ACYL-COA DEHYDROGENASE"/>
    <property type="match status" value="1"/>
</dbReference>
<reference evidence="10" key="2">
    <citation type="submission" date="2021-09" db="EMBL/GenBank/DDBJ databases">
        <authorList>
            <person name="Gilroy R."/>
        </authorList>
    </citation>
    <scope>NUCLEOTIDE SEQUENCE</scope>
    <source>
        <strain evidence="10">ChiGjej1B1-18357</strain>
    </source>
</reference>
<accession>A0A921JZ92</accession>
<evidence type="ECO:0000256" key="4">
    <source>
        <dbReference type="ARBA" id="ARBA00022827"/>
    </source>
</evidence>
<dbReference type="InterPro" id="IPR036250">
    <property type="entry name" value="AcylCo_DH-like_C"/>
</dbReference>
<dbReference type="InterPro" id="IPR052161">
    <property type="entry name" value="Mycobact_Acyl-CoA_DH"/>
</dbReference>
<dbReference type="RefSeq" id="WP_303911983.1">
    <property type="nucleotide sequence ID" value="NZ_DYXM01000126.1"/>
</dbReference>
<comment type="cofactor">
    <cofactor evidence="1 6">
        <name>FAD</name>
        <dbReference type="ChEBI" id="CHEBI:57692"/>
    </cofactor>
</comment>
<dbReference type="EMBL" id="DYXM01000126">
    <property type="protein sequence ID" value="HJE90711.1"/>
    <property type="molecule type" value="Genomic_DNA"/>
</dbReference>
<evidence type="ECO:0000313" key="11">
    <source>
        <dbReference type="Proteomes" id="UP000776650"/>
    </source>
</evidence>
<evidence type="ECO:0000256" key="6">
    <source>
        <dbReference type="RuleBase" id="RU362125"/>
    </source>
</evidence>
<reference evidence="10" key="1">
    <citation type="journal article" date="2021" name="PeerJ">
        <title>Extensive microbial diversity within the chicken gut microbiome revealed by metagenomics and culture.</title>
        <authorList>
            <person name="Gilroy R."/>
            <person name="Ravi A."/>
            <person name="Getino M."/>
            <person name="Pursley I."/>
            <person name="Horton D.L."/>
            <person name="Alikhan N.F."/>
            <person name="Baker D."/>
            <person name="Gharbi K."/>
            <person name="Hall N."/>
            <person name="Watson M."/>
            <person name="Adriaenssens E.M."/>
            <person name="Foster-Nyarko E."/>
            <person name="Jarju S."/>
            <person name="Secka A."/>
            <person name="Antonio M."/>
            <person name="Oren A."/>
            <person name="Chaudhuri R.R."/>
            <person name="La Ragione R."/>
            <person name="Hildebrand F."/>
            <person name="Pallen M.J."/>
        </authorList>
    </citation>
    <scope>NUCLEOTIDE SEQUENCE</scope>
    <source>
        <strain evidence="10">ChiGjej1B1-18357</strain>
    </source>
</reference>
<sequence length="411" mass="43978">MTREFSTTAPEFRRELREFFAELMTPERREAFAATTGEYGHGSAYRDVVAELGRAGLLALGWPEKFGGQDRPLSDQLIFADEAAIAGVPVPFLTVNSVAPTIMAFGTDAQKDYFLPRIARGELHFAIGYSEPGAGTDLAALRTRAEKTTNDAGEAVYRITGQKMWTSLIAYADWVWLAVRTDPDAPRHKGISLIAVPTDAPGFSWAPVRTMAGPDTSTTFYDDVEVPVSNLVGEETGGWALITNQLNHERVSLTTAGALQASLRQVLEWAKATTCAEAGIGGSGTVAEQPWVQTHLARVHALAEYLALRNLEIVSADDDSGVGRVAASATKVFGTEAACEAYRLLMEVLGPAGYQRAGSPAAVLGGRIERLHRSALILTFGGGTNEVQRDIIAAAGLGLPPAPRVAVPRQK</sequence>
<feature type="domain" description="Acyl-CoA dehydrogenase/oxidase N-terminal" evidence="9">
    <location>
        <begin position="11"/>
        <end position="122"/>
    </location>
</feature>
<evidence type="ECO:0000256" key="5">
    <source>
        <dbReference type="ARBA" id="ARBA00023002"/>
    </source>
</evidence>
<dbReference type="GO" id="GO:0005886">
    <property type="term" value="C:plasma membrane"/>
    <property type="evidence" value="ECO:0007669"/>
    <property type="project" value="TreeGrafter"/>
</dbReference>
<protein>
    <submittedName>
        <fullName evidence="10">Acyl-CoA dehydrogenase family protein</fullName>
    </submittedName>
</protein>
<dbReference type="SUPFAM" id="SSF47203">
    <property type="entry name" value="Acyl-CoA dehydrogenase C-terminal domain-like"/>
    <property type="match status" value="1"/>
</dbReference>
<evidence type="ECO:0000259" key="8">
    <source>
        <dbReference type="Pfam" id="PF02770"/>
    </source>
</evidence>
<dbReference type="SUPFAM" id="SSF56645">
    <property type="entry name" value="Acyl-CoA dehydrogenase NM domain-like"/>
    <property type="match status" value="1"/>
</dbReference>
<evidence type="ECO:0000313" key="10">
    <source>
        <dbReference type="EMBL" id="HJE90711.1"/>
    </source>
</evidence>
<keyword evidence="3 6" id="KW-0285">Flavoprotein</keyword>
<gene>
    <name evidence="10" type="ORF">K8V11_06855</name>
</gene>
<dbReference type="Gene3D" id="1.10.540.10">
    <property type="entry name" value="Acyl-CoA dehydrogenase/oxidase, N-terminal domain"/>
    <property type="match status" value="1"/>
</dbReference>
<dbReference type="InterPro" id="IPR006091">
    <property type="entry name" value="Acyl-CoA_Oxase/DH_mid-dom"/>
</dbReference>
<dbReference type="InterPro" id="IPR013786">
    <property type="entry name" value="AcylCoA_DH/ox_N"/>
</dbReference>
<dbReference type="AlphaFoldDB" id="A0A921JZ92"/>
<organism evidence="10 11">
    <name type="scientific">Dietzia timorensis</name>
    <dbReference type="NCBI Taxonomy" id="499555"/>
    <lineage>
        <taxon>Bacteria</taxon>
        <taxon>Bacillati</taxon>
        <taxon>Actinomycetota</taxon>
        <taxon>Actinomycetes</taxon>
        <taxon>Mycobacteriales</taxon>
        <taxon>Dietziaceae</taxon>
        <taxon>Dietzia</taxon>
    </lineage>
</organism>
<feature type="domain" description="Acyl-CoA dehydrogenase/oxidase C-terminal" evidence="7">
    <location>
        <begin position="237"/>
        <end position="395"/>
    </location>
</feature>
<evidence type="ECO:0000256" key="2">
    <source>
        <dbReference type="ARBA" id="ARBA00009347"/>
    </source>
</evidence>
<dbReference type="InterPro" id="IPR046373">
    <property type="entry name" value="Acyl-CoA_Oxase/DH_mid-dom_sf"/>
</dbReference>
<dbReference type="GO" id="GO:0016627">
    <property type="term" value="F:oxidoreductase activity, acting on the CH-CH group of donors"/>
    <property type="evidence" value="ECO:0007669"/>
    <property type="project" value="InterPro"/>
</dbReference>
<comment type="similarity">
    <text evidence="2 6">Belongs to the acyl-CoA dehydrogenase family.</text>
</comment>
<keyword evidence="4 6" id="KW-0274">FAD</keyword>
<dbReference type="Proteomes" id="UP000776650">
    <property type="component" value="Unassembled WGS sequence"/>
</dbReference>
<comment type="caution">
    <text evidence="10">The sequence shown here is derived from an EMBL/GenBank/DDBJ whole genome shotgun (WGS) entry which is preliminary data.</text>
</comment>
<evidence type="ECO:0000259" key="7">
    <source>
        <dbReference type="Pfam" id="PF00441"/>
    </source>
</evidence>
<dbReference type="Pfam" id="PF00441">
    <property type="entry name" value="Acyl-CoA_dh_1"/>
    <property type="match status" value="1"/>
</dbReference>
<dbReference type="Pfam" id="PF02770">
    <property type="entry name" value="Acyl-CoA_dh_M"/>
    <property type="match status" value="1"/>
</dbReference>
<proteinExistence type="inferred from homology"/>
<dbReference type="Gene3D" id="2.40.110.10">
    <property type="entry name" value="Butyryl-CoA Dehydrogenase, subunit A, domain 2"/>
    <property type="match status" value="1"/>
</dbReference>
<dbReference type="Gene3D" id="1.20.140.10">
    <property type="entry name" value="Butyryl-CoA Dehydrogenase, subunit A, domain 3"/>
    <property type="match status" value="1"/>
</dbReference>
<evidence type="ECO:0000259" key="9">
    <source>
        <dbReference type="Pfam" id="PF02771"/>
    </source>
</evidence>
<evidence type="ECO:0000256" key="3">
    <source>
        <dbReference type="ARBA" id="ARBA00022630"/>
    </source>
</evidence>
<name>A0A921JZ92_9ACTN</name>
<dbReference type="InterPro" id="IPR037069">
    <property type="entry name" value="AcylCoA_DH/ox_N_sf"/>
</dbReference>
<dbReference type="GO" id="GO:0050660">
    <property type="term" value="F:flavin adenine dinucleotide binding"/>
    <property type="evidence" value="ECO:0007669"/>
    <property type="project" value="InterPro"/>
</dbReference>
<dbReference type="PANTHER" id="PTHR43292:SF3">
    <property type="entry name" value="ACYL-COA DEHYDROGENASE FADE29"/>
    <property type="match status" value="1"/>
</dbReference>
<feature type="domain" description="Acyl-CoA oxidase/dehydrogenase middle" evidence="8">
    <location>
        <begin position="126"/>
        <end position="221"/>
    </location>
</feature>
<keyword evidence="5 6" id="KW-0560">Oxidoreductase</keyword>
<evidence type="ECO:0000256" key="1">
    <source>
        <dbReference type="ARBA" id="ARBA00001974"/>
    </source>
</evidence>